<dbReference type="GO" id="GO:0004867">
    <property type="term" value="F:serine-type endopeptidase inhibitor activity"/>
    <property type="evidence" value="ECO:0007669"/>
    <property type="project" value="InterPro"/>
</dbReference>
<evidence type="ECO:0000256" key="1">
    <source>
        <dbReference type="SAM" id="SignalP"/>
    </source>
</evidence>
<keyword evidence="1" id="KW-0732">Signal</keyword>
<protein>
    <submittedName>
        <fullName evidence="2">Putative tick kunitz 53</fullName>
    </submittedName>
</protein>
<dbReference type="SUPFAM" id="SSF57362">
    <property type="entry name" value="BPTI-like"/>
    <property type="match status" value="1"/>
</dbReference>
<accession>V5HC58</accession>
<dbReference type="AlphaFoldDB" id="V5HC58"/>
<proteinExistence type="evidence at transcript level"/>
<dbReference type="Gene3D" id="4.10.410.10">
    <property type="entry name" value="Pancreatic trypsin inhibitor Kunitz domain"/>
    <property type="match status" value="1"/>
</dbReference>
<organism evidence="2">
    <name type="scientific">Ixodes ricinus</name>
    <name type="common">Common tick</name>
    <name type="synonym">Acarus ricinus</name>
    <dbReference type="NCBI Taxonomy" id="34613"/>
    <lineage>
        <taxon>Eukaryota</taxon>
        <taxon>Metazoa</taxon>
        <taxon>Ecdysozoa</taxon>
        <taxon>Arthropoda</taxon>
        <taxon>Chelicerata</taxon>
        <taxon>Arachnida</taxon>
        <taxon>Acari</taxon>
        <taxon>Parasitiformes</taxon>
        <taxon>Ixodida</taxon>
        <taxon>Ixodoidea</taxon>
        <taxon>Ixodidae</taxon>
        <taxon>Ixodinae</taxon>
        <taxon>Ixodes</taxon>
    </lineage>
</organism>
<evidence type="ECO:0000313" key="2">
    <source>
        <dbReference type="EMBL" id="JAB72587.1"/>
    </source>
</evidence>
<feature type="chain" id="PRO_5004737886" evidence="1">
    <location>
        <begin position="20"/>
        <end position="90"/>
    </location>
</feature>
<feature type="signal peptide" evidence="1">
    <location>
        <begin position="1"/>
        <end position="19"/>
    </location>
</feature>
<dbReference type="InterPro" id="IPR036880">
    <property type="entry name" value="Kunitz_BPTI_sf"/>
</dbReference>
<sequence>MKATIAVTCFFSAIMLISALTEIISAEQQCRAPHALSYCATDRPPKTTYYFNNGTDQCESEFGCASGPFDFPTLDDCKANCPYGIYAKSG</sequence>
<reference evidence="2" key="1">
    <citation type="journal article" date="2015" name="Sci. Rep.">
        <title>Tissue- and time-dependent transcription in Ixodes ricinus salivary glands and midguts when blood feeding on the vertebrate host.</title>
        <authorList>
            <person name="Kotsyfakis M."/>
            <person name="Schwarz A."/>
            <person name="Erhart J."/>
            <person name="Ribeiro J.M."/>
        </authorList>
    </citation>
    <scope>NUCLEOTIDE SEQUENCE</scope>
    <source>
        <tissue evidence="2">Salivary gland and midgut</tissue>
    </source>
</reference>
<dbReference type="EMBL" id="GANP01011881">
    <property type="protein sequence ID" value="JAB72587.1"/>
    <property type="molecule type" value="mRNA"/>
</dbReference>
<name>V5HC58_IXORI</name>